<reference evidence="4 5" key="1">
    <citation type="submission" date="2017-07" db="EMBL/GenBank/DDBJ databases">
        <title>Draft whole genome sequences of clinical Proprionibacteriaceae strains.</title>
        <authorList>
            <person name="Bernier A.-M."/>
            <person name="Bernard K."/>
            <person name="Domingo M.-C."/>
        </authorList>
    </citation>
    <scope>NUCLEOTIDE SEQUENCE [LARGE SCALE GENOMIC DNA]</scope>
    <source>
        <strain evidence="3 4">NML 150081</strain>
        <strain evidence="2 5">NML 160184</strain>
    </source>
</reference>
<keyword evidence="4" id="KW-1185">Reference proteome</keyword>
<evidence type="ECO:0000313" key="3">
    <source>
        <dbReference type="EMBL" id="OYN90877.1"/>
    </source>
</evidence>
<proteinExistence type="predicted"/>
<organism evidence="2 5">
    <name type="scientific">Parenemella sanctibonifatiensis</name>
    <dbReference type="NCBI Taxonomy" id="2016505"/>
    <lineage>
        <taxon>Bacteria</taxon>
        <taxon>Bacillati</taxon>
        <taxon>Actinomycetota</taxon>
        <taxon>Actinomycetes</taxon>
        <taxon>Propionibacteriales</taxon>
        <taxon>Propionibacteriaceae</taxon>
        <taxon>Parenemella</taxon>
    </lineage>
</organism>
<keyword evidence="1" id="KW-0472">Membrane</keyword>
<dbReference type="RefSeq" id="WP_094451501.1">
    <property type="nucleotide sequence ID" value="NZ_NMVI01000025.1"/>
</dbReference>
<protein>
    <recommendedName>
        <fullName evidence="6">Glycerophosphoryl diester phosphodiesterase membrane domain-containing protein</fullName>
    </recommendedName>
</protein>
<feature type="transmembrane region" description="Helical" evidence="1">
    <location>
        <begin position="80"/>
        <end position="103"/>
    </location>
</feature>
<keyword evidence="1" id="KW-1133">Transmembrane helix</keyword>
<evidence type="ECO:0000313" key="2">
    <source>
        <dbReference type="EMBL" id="OYN85397.1"/>
    </source>
</evidence>
<evidence type="ECO:0008006" key="6">
    <source>
        <dbReference type="Google" id="ProtNLM"/>
    </source>
</evidence>
<name>A0A255E1G5_9ACTN</name>
<accession>A0A255EH60</accession>
<evidence type="ECO:0000256" key="1">
    <source>
        <dbReference type="SAM" id="Phobius"/>
    </source>
</evidence>
<dbReference type="EMBL" id="NMVI01000025">
    <property type="protein sequence ID" value="OYN85397.1"/>
    <property type="molecule type" value="Genomic_DNA"/>
</dbReference>
<gene>
    <name evidence="3" type="ORF">CGZ91_05150</name>
    <name evidence="2" type="ORF">CGZ92_11475</name>
</gene>
<evidence type="ECO:0000313" key="5">
    <source>
        <dbReference type="Proteomes" id="UP000216533"/>
    </source>
</evidence>
<evidence type="ECO:0000313" key="4">
    <source>
        <dbReference type="Proteomes" id="UP000216300"/>
    </source>
</evidence>
<feature type="transmembrane region" description="Helical" evidence="1">
    <location>
        <begin position="44"/>
        <end position="68"/>
    </location>
</feature>
<accession>A0A255E1G5</accession>
<dbReference type="Proteomes" id="UP000216533">
    <property type="component" value="Unassembled WGS sequence"/>
</dbReference>
<feature type="transmembrane region" description="Helical" evidence="1">
    <location>
        <begin position="150"/>
        <end position="167"/>
    </location>
</feature>
<dbReference type="OrthoDB" id="121140at2"/>
<dbReference type="AlphaFoldDB" id="A0A255E1G5"/>
<feature type="transmembrane region" description="Helical" evidence="1">
    <location>
        <begin position="238"/>
        <end position="258"/>
    </location>
</feature>
<keyword evidence="1" id="KW-0812">Transmembrane</keyword>
<feature type="transmembrane region" description="Helical" evidence="1">
    <location>
        <begin position="290"/>
        <end position="316"/>
    </location>
</feature>
<feature type="transmembrane region" description="Helical" evidence="1">
    <location>
        <begin position="174"/>
        <end position="202"/>
    </location>
</feature>
<sequence>MHQRSRARRLDAARSALIPLRPLTIGEVMDASFLIVRRNAGRMVLAPLVVALCLLIYSIISALVMAAVAEWSDPQAQQVIAVLLVLIGIAVMIGALMWLTAMLTRSSLVTVLGEDLVRSAPQTWRTALASILPMLGLGLFTYLFSLVISSVAGGISIGGMLLAARWVPTAQLDLALIGVALVASLVGLWGYAMISLMVPTYIAENRRAPQWPGKPHHPTTVVTAATRSIALVGWRNSWRLVAAILSAAILLSVVASLLQVGISSLIELYIISIVGYGAVFNPFFGTGVAVAYAIVLVLSMTLFAGYLAAVQTIAYLDLRMRREGIDLAIRFPLLAPPQPDGLTRRRPDQEDDL</sequence>
<comment type="caution">
    <text evidence="2">The sequence shown here is derived from an EMBL/GenBank/DDBJ whole genome shotgun (WGS) entry which is preliminary data.</text>
</comment>
<dbReference type="EMBL" id="NMVJ01000006">
    <property type="protein sequence ID" value="OYN90877.1"/>
    <property type="molecule type" value="Genomic_DNA"/>
</dbReference>
<dbReference type="Proteomes" id="UP000216300">
    <property type="component" value="Unassembled WGS sequence"/>
</dbReference>